<dbReference type="EMBL" id="CP002454">
    <property type="protein sequence ID" value="ADV66317.1"/>
    <property type="molecule type" value="Genomic_DNA"/>
</dbReference>
<keyword evidence="3" id="KW-1185">Reference proteome</keyword>
<dbReference type="KEGG" id="dmr:Deima_0660"/>
<evidence type="ECO:0000256" key="1">
    <source>
        <dbReference type="SAM" id="Phobius"/>
    </source>
</evidence>
<organism evidence="2 3">
    <name type="scientific">Deinococcus maricopensis (strain DSM 21211 / LMG 22137 / NRRL B-23946 / LB-34)</name>
    <dbReference type="NCBI Taxonomy" id="709986"/>
    <lineage>
        <taxon>Bacteria</taxon>
        <taxon>Thermotogati</taxon>
        <taxon>Deinococcota</taxon>
        <taxon>Deinococci</taxon>
        <taxon>Deinococcales</taxon>
        <taxon>Deinococcaceae</taxon>
        <taxon>Deinococcus</taxon>
    </lineage>
</organism>
<reference evidence="2 3" key="1">
    <citation type="journal article" date="2011" name="Stand. Genomic Sci.">
        <title>Complete genome sequence of Deinococcus maricopensis type strain (LB-34).</title>
        <authorList>
            <person name="Pukall R."/>
            <person name="Zeytun A."/>
            <person name="Lucas S."/>
            <person name="Lapidus A."/>
            <person name="Hammon N."/>
            <person name="Deshpande S."/>
            <person name="Nolan M."/>
            <person name="Cheng J.F."/>
            <person name="Pitluck S."/>
            <person name="Liolios K."/>
            <person name="Pagani I."/>
            <person name="Mikhailova N."/>
            <person name="Ivanova N."/>
            <person name="Mavromatis K."/>
            <person name="Pati A."/>
            <person name="Tapia R."/>
            <person name="Han C."/>
            <person name="Goodwin L."/>
            <person name="Chen A."/>
            <person name="Palaniappan K."/>
            <person name="Land M."/>
            <person name="Hauser L."/>
            <person name="Chang Y.J."/>
            <person name="Jeffries C.D."/>
            <person name="Brambilla E.M."/>
            <person name="Rohde M."/>
            <person name="Goker M."/>
            <person name="Detter J.C."/>
            <person name="Woyke T."/>
            <person name="Bristow J."/>
            <person name="Eisen J.A."/>
            <person name="Markowitz V."/>
            <person name="Hugenholtz P."/>
            <person name="Kyrpides N.C."/>
            <person name="Klenk H.P."/>
        </authorList>
    </citation>
    <scope>NUCLEOTIDE SEQUENCE [LARGE SCALE GENOMIC DNA]</scope>
    <source>
        <strain evidence="3">DSM 21211 / LMG 22137 / NRRL B-23946 / LB-34</strain>
    </source>
</reference>
<keyword evidence="1" id="KW-1133">Transmembrane helix</keyword>
<proteinExistence type="predicted"/>
<name>E8U5H8_DEIML</name>
<dbReference type="Proteomes" id="UP000008635">
    <property type="component" value="Chromosome"/>
</dbReference>
<dbReference type="HOGENOM" id="CLU_1955973_0_0_0"/>
<feature type="transmembrane region" description="Helical" evidence="1">
    <location>
        <begin position="89"/>
        <end position="110"/>
    </location>
</feature>
<accession>E8U5H8</accession>
<dbReference type="AlphaFoldDB" id="E8U5H8"/>
<dbReference type="RefSeq" id="WP_013555822.1">
    <property type="nucleotide sequence ID" value="NC_014958.1"/>
</dbReference>
<sequence length="128" mass="13530">MNDHPRTLRALNGLTLLAALMALGHLAVLLGQTFPHAVNLLTSMNAPLNLVQRTVIVAVMAIPTTVWLGLCALAAVALVVQAFAGRRPAWLRVLTTLTIVAVLLTTHTLLTDAVATALQVVSEALQEP</sequence>
<evidence type="ECO:0000313" key="3">
    <source>
        <dbReference type="Proteomes" id="UP000008635"/>
    </source>
</evidence>
<feature type="transmembrane region" description="Helical" evidence="1">
    <location>
        <begin position="55"/>
        <end position="80"/>
    </location>
</feature>
<dbReference type="STRING" id="709986.Deima_0660"/>
<evidence type="ECO:0000313" key="2">
    <source>
        <dbReference type="EMBL" id="ADV66317.1"/>
    </source>
</evidence>
<keyword evidence="1" id="KW-0472">Membrane</keyword>
<reference evidence="3" key="2">
    <citation type="submission" date="2011-01" db="EMBL/GenBank/DDBJ databases">
        <title>The complete genome of Deinococcus maricopensis DSM 21211.</title>
        <authorList>
            <consortium name="US DOE Joint Genome Institute (JGI-PGF)"/>
            <person name="Lucas S."/>
            <person name="Copeland A."/>
            <person name="Lapidus A."/>
            <person name="Goodwin L."/>
            <person name="Pitluck S."/>
            <person name="Kyrpides N."/>
            <person name="Mavromatis K."/>
            <person name="Pagani I."/>
            <person name="Ivanova N."/>
            <person name="Ovchinnikova G."/>
            <person name="Zeytun A."/>
            <person name="Detter J.C."/>
            <person name="Han C."/>
            <person name="Land M."/>
            <person name="Hauser L."/>
            <person name="Markowitz V."/>
            <person name="Cheng J.-F."/>
            <person name="Hugenholtz P."/>
            <person name="Woyke T."/>
            <person name="Wu D."/>
            <person name="Pukall R."/>
            <person name="Gehrich-Schroeter G."/>
            <person name="Brambilla E."/>
            <person name="Klenk H.-P."/>
            <person name="Eisen J.A."/>
        </authorList>
    </citation>
    <scope>NUCLEOTIDE SEQUENCE [LARGE SCALE GENOMIC DNA]</scope>
    <source>
        <strain evidence="3">DSM 21211 / LMG 22137 / NRRL B-23946 / LB-34</strain>
    </source>
</reference>
<gene>
    <name evidence="2" type="ordered locus">Deima_0660</name>
</gene>
<protein>
    <submittedName>
        <fullName evidence="2">Uncharacterized protein</fullName>
    </submittedName>
</protein>
<keyword evidence="1" id="KW-0812">Transmembrane</keyword>